<protein>
    <recommendedName>
        <fullName evidence="3">Serine protease</fullName>
    </recommendedName>
</protein>
<reference evidence="1" key="1">
    <citation type="submission" date="2020-05" db="UniProtKB">
        <authorList>
            <consortium name="EnsemblMetazoa"/>
        </authorList>
    </citation>
    <scope>IDENTIFICATION</scope>
    <source>
        <strain evidence="1">BB02</strain>
    </source>
</reference>
<dbReference type="AlphaFoldDB" id="A0A2C9L376"/>
<dbReference type="InterPro" id="IPR009003">
    <property type="entry name" value="Peptidase_S1_PA"/>
</dbReference>
<organism evidence="1 2">
    <name type="scientific">Biomphalaria glabrata</name>
    <name type="common">Bloodfluke planorb</name>
    <name type="synonym">Freshwater snail</name>
    <dbReference type="NCBI Taxonomy" id="6526"/>
    <lineage>
        <taxon>Eukaryota</taxon>
        <taxon>Metazoa</taxon>
        <taxon>Spiralia</taxon>
        <taxon>Lophotrochozoa</taxon>
        <taxon>Mollusca</taxon>
        <taxon>Gastropoda</taxon>
        <taxon>Heterobranchia</taxon>
        <taxon>Euthyneura</taxon>
        <taxon>Panpulmonata</taxon>
        <taxon>Hygrophila</taxon>
        <taxon>Lymnaeoidea</taxon>
        <taxon>Planorbidae</taxon>
        <taxon>Biomphalaria</taxon>
    </lineage>
</organism>
<dbReference type="OrthoDB" id="6040779at2759"/>
<evidence type="ECO:0008006" key="3">
    <source>
        <dbReference type="Google" id="ProtNLM"/>
    </source>
</evidence>
<evidence type="ECO:0000313" key="1">
    <source>
        <dbReference type="EnsemblMetazoa" id="BGLB026570-PA"/>
    </source>
</evidence>
<dbReference type="VEuPathDB" id="VectorBase:BGLB026570"/>
<dbReference type="VEuPathDB" id="VectorBase:BGLAX_034687"/>
<evidence type="ECO:0000313" key="2">
    <source>
        <dbReference type="Proteomes" id="UP000076420"/>
    </source>
</evidence>
<sequence length="316" mass="35643">MAADAKYLLSLVTHEAEVSYRGEADLHEHLICCRKNPDHTTFFPVDDFTIQHLPERYRDPDLFDLVKVTSDITVRVAVDFTDESRPEFYPGTNVSYPFFETIGKKLLRTGTGRVWDVRKLANEDDVCCPCKACQSSETPTKTWGQINVITATHVVFSVSEAKRSTCRLGFNSKGSKYVEVEGVGKDGSDIFADRYLLTCVTHDVELVDRLRKSVDLYNDLCFKVFKKYYNTKDEDRLTIIVSHPHGCSKQISLGEWTAKYEVSRGTTKYSYTACTCPGSSGAPVYTLGRSGWRWMYSHVHSGAASDVNFSGLGWEN</sequence>
<gene>
    <name evidence="1" type="primary">106059110</name>
</gene>
<name>A0A2C9L376_BIOGL</name>
<proteinExistence type="predicted"/>
<dbReference type="Proteomes" id="UP000076420">
    <property type="component" value="Unassembled WGS sequence"/>
</dbReference>
<dbReference type="EnsemblMetazoa" id="BGLB026570-RA">
    <property type="protein sequence ID" value="BGLB026570-PA"/>
    <property type="gene ID" value="BGLB026570"/>
</dbReference>
<dbReference type="SUPFAM" id="SSF50494">
    <property type="entry name" value="Trypsin-like serine proteases"/>
    <property type="match status" value="1"/>
</dbReference>
<dbReference type="KEGG" id="bgt:106059110"/>
<accession>A0A2C9L376</accession>